<comment type="similarity">
    <text evidence="1 3">Belongs to the glycosyl hydrolase 57 family.</text>
</comment>
<comment type="caution">
    <text evidence="5">The sequence shown here is derived from an EMBL/GenBank/DDBJ whole genome shotgun (WGS) entry which is preliminary data.</text>
</comment>
<dbReference type="RefSeq" id="WP_135446015.1">
    <property type="nucleotide sequence ID" value="NZ_SRLE01000013.1"/>
</dbReference>
<feature type="domain" description="Glycoside hydrolase family 57 N-terminal" evidence="4">
    <location>
        <begin position="15"/>
        <end position="437"/>
    </location>
</feature>
<dbReference type="InterPro" id="IPR004300">
    <property type="entry name" value="Glyco_hydro_57_N"/>
</dbReference>
<evidence type="ECO:0000256" key="1">
    <source>
        <dbReference type="ARBA" id="ARBA00006821"/>
    </source>
</evidence>
<gene>
    <name evidence="5" type="ORF">E4634_17755</name>
</gene>
<protein>
    <submittedName>
        <fullName evidence="5">Glycoside hydrolase</fullName>
    </submittedName>
</protein>
<dbReference type="PANTHER" id="PTHR36306:SF1">
    <property type="entry name" value="ALPHA-AMYLASE-RELATED"/>
    <property type="match status" value="1"/>
</dbReference>
<dbReference type="CDD" id="cd10796">
    <property type="entry name" value="GH57N_APU"/>
    <property type="match status" value="1"/>
</dbReference>
<dbReference type="EMBL" id="SRLE01000013">
    <property type="protein sequence ID" value="TGD71499.1"/>
    <property type="molecule type" value="Genomic_DNA"/>
</dbReference>
<dbReference type="Proteomes" id="UP000298050">
    <property type="component" value="Unassembled WGS sequence"/>
</dbReference>
<sequence length="570" mass="64534">MPSDAAAPAPMRVMLCWHMHQPEYRNLRSGKIHLPWTYLHSIKDYVDMAAHIEAVPGARAVVNFAPILLEQIQFYVDQLHQFFDDGGSLGDPLLAALAEPVLPSDRAAQLELVKACLRANRERMIDRFAPFARLAGLAQHYIEHPEGLIYASSQFLADLLVWYHLSWMGESVRREDPRITALEDKGGNYSIHDRRELAHIVLELMESIVPRYRALAEAGKVELIMSPYAHPIVPLLLDMESAREAMPDAPLPLHTEYPGGAERADWHLEHGLKVFERFFGQRPVGLWPSEGGVSQAALAHFADAGFQWIASGEGVLNNSLSQTTDHGCKHRLYRFGDVSLHCVFRDDGLSDLIGFNYSEWHGEDAVANLVGHMEHIAELCKDHKDCLISVILDGENAWEYYPENGYHFLSHLYQKLAEHPRLQLTTMRDFLAECDPEPRPEERLTAGSWVYGSFSTWIGSAEKNRGWDLLVEAKHCYDQVMATGKLPDHDRALAEQQMAICEGSDWFWWFGDYNPSDSVSLFDQLYREQLANLYHCLHVEAPASLAEVISRGGGAHSRGGVMRHHDEQHH</sequence>
<evidence type="ECO:0000259" key="4">
    <source>
        <dbReference type="Pfam" id="PF03065"/>
    </source>
</evidence>
<dbReference type="SUPFAM" id="SSF88713">
    <property type="entry name" value="Glycoside hydrolase/deacetylase"/>
    <property type="match status" value="1"/>
</dbReference>
<dbReference type="Gene3D" id="3.20.110.10">
    <property type="entry name" value="Glycoside hydrolase 38, N terminal domain"/>
    <property type="match status" value="1"/>
</dbReference>
<dbReference type="PANTHER" id="PTHR36306">
    <property type="entry name" value="ALPHA-AMYLASE-RELATED-RELATED"/>
    <property type="match status" value="1"/>
</dbReference>
<dbReference type="GO" id="GO:0016787">
    <property type="term" value="F:hydrolase activity"/>
    <property type="evidence" value="ECO:0007669"/>
    <property type="project" value="UniProtKB-KW"/>
</dbReference>
<dbReference type="InterPro" id="IPR052046">
    <property type="entry name" value="GH57_Enzymes"/>
</dbReference>
<accession>A0A4Z0LW57</accession>
<dbReference type="InterPro" id="IPR027291">
    <property type="entry name" value="Glyco_hydro_38_N_sf"/>
</dbReference>
<keyword evidence="6" id="KW-1185">Reference proteome</keyword>
<evidence type="ECO:0000256" key="2">
    <source>
        <dbReference type="ARBA" id="ARBA00023277"/>
    </source>
</evidence>
<reference evidence="5 6" key="1">
    <citation type="submission" date="2019-04" db="EMBL/GenBank/DDBJ databases">
        <title>Taxonomy of novel Haliea sp. from mangrove soil of West Coast of India.</title>
        <authorList>
            <person name="Verma A."/>
            <person name="Kumar P."/>
            <person name="Krishnamurthi S."/>
        </authorList>
    </citation>
    <scope>NUCLEOTIDE SEQUENCE [LARGE SCALE GENOMIC DNA]</scope>
    <source>
        <strain evidence="5 6">SAOS-164</strain>
    </source>
</reference>
<dbReference type="Pfam" id="PF03065">
    <property type="entry name" value="Glyco_hydro_57"/>
    <property type="match status" value="1"/>
</dbReference>
<dbReference type="InterPro" id="IPR011330">
    <property type="entry name" value="Glyco_hydro/deAcase_b/a-brl"/>
</dbReference>
<evidence type="ECO:0000313" key="6">
    <source>
        <dbReference type="Proteomes" id="UP000298050"/>
    </source>
</evidence>
<keyword evidence="5" id="KW-0378">Hydrolase</keyword>
<proteinExistence type="inferred from homology"/>
<dbReference type="AlphaFoldDB" id="A0A4Z0LW57"/>
<dbReference type="OrthoDB" id="9759321at2"/>
<keyword evidence="2 3" id="KW-0119">Carbohydrate metabolism</keyword>
<evidence type="ECO:0000313" key="5">
    <source>
        <dbReference type="EMBL" id="TGD71499.1"/>
    </source>
</evidence>
<organism evidence="5 6">
    <name type="scientific">Mangrovimicrobium sediminis</name>
    <dbReference type="NCBI Taxonomy" id="2562682"/>
    <lineage>
        <taxon>Bacteria</taxon>
        <taxon>Pseudomonadati</taxon>
        <taxon>Pseudomonadota</taxon>
        <taxon>Gammaproteobacteria</taxon>
        <taxon>Cellvibrionales</taxon>
        <taxon>Halieaceae</taxon>
        <taxon>Mangrovimicrobium</taxon>
    </lineage>
</organism>
<name>A0A4Z0LW57_9GAMM</name>
<dbReference type="GO" id="GO:0005975">
    <property type="term" value="P:carbohydrate metabolic process"/>
    <property type="evidence" value="ECO:0007669"/>
    <property type="project" value="InterPro"/>
</dbReference>
<evidence type="ECO:0000256" key="3">
    <source>
        <dbReference type="RuleBase" id="RU361196"/>
    </source>
</evidence>